<evidence type="ECO:0000259" key="1">
    <source>
        <dbReference type="PROSITE" id="PS51186"/>
    </source>
</evidence>
<dbReference type="CDD" id="cd04301">
    <property type="entry name" value="NAT_SF"/>
    <property type="match status" value="1"/>
</dbReference>
<gene>
    <name evidence="2" type="ORF">GCM10009639_05390</name>
</gene>
<name>A0ABP4IC21_9ACTN</name>
<organism evidence="2 3">
    <name type="scientific">Kitasatospora putterlickiae</name>
    <dbReference type="NCBI Taxonomy" id="221725"/>
    <lineage>
        <taxon>Bacteria</taxon>
        <taxon>Bacillati</taxon>
        <taxon>Actinomycetota</taxon>
        <taxon>Actinomycetes</taxon>
        <taxon>Kitasatosporales</taxon>
        <taxon>Streptomycetaceae</taxon>
        <taxon>Kitasatospora</taxon>
    </lineage>
</organism>
<dbReference type="PROSITE" id="PS51186">
    <property type="entry name" value="GNAT"/>
    <property type="match status" value="1"/>
</dbReference>
<feature type="domain" description="N-acetyltransferase" evidence="1">
    <location>
        <begin position="184"/>
        <end position="326"/>
    </location>
</feature>
<reference evidence="3" key="1">
    <citation type="journal article" date="2019" name="Int. J. Syst. Evol. Microbiol.">
        <title>The Global Catalogue of Microorganisms (GCM) 10K type strain sequencing project: providing services to taxonomists for standard genome sequencing and annotation.</title>
        <authorList>
            <consortium name="The Broad Institute Genomics Platform"/>
            <consortium name="The Broad Institute Genome Sequencing Center for Infectious Disease"/>
            <person name="Wu L."/>
            <person name="Ma J."/>
        </authorList>
    </citation>
    <scope>NUCLEOTIDE SEQUENCE [LARGE SCALE GENOMIC DNA]</scope>
    <source>
        <strain evidence="3">JCM 12393</strain>
    </source>
</reference>
<evidence type="ECO:0000313" key="2">
    <source>
        <dbReference type="EMBL" id="GAA1384193.1"/>
    </source>
</evidence>
<dbReference type="Proteomes" id="UP001499863">
    <property type="component" value="Unassembled WGS sequence"/>
</dbReference>
<sequence>MIRPFLPAVDYPALAELLSAEGPVTVTVAGLMERDAALPGADELLTDHRGRLTGHGRVRLVQPGPSGDLLAFATAWRAPWTRPGDVASLVVSAPGRAPAWLLPLYDGLEQWARGAGASRMLGELPDGDWESVNSYGTGPSDLTGLLLGRGYRMDAHVRSAVAPVGAHLPAPQAPPGLHLDTLAGTTAPEPERQLHHLYRETLRDNPGFADALPDFEPWRAQALGGPGARPDWVFTAESMGRIVGATVVHAVPDPRACRIDYTGVLRPWRGRGLARALKLHAARHLTGHGVRTAHTEVEAGNVPMVAVNTALGYRWGRGHWRLVKEF</sequence>
<dbReference type="EMBL" id="BAAAKJ010000023">
    <property type="protein sequence ID" value="GAA1384193.1"/>
    <property type="molecule type" value="Genomic_DNA"/>
</dbReference>
<protein>
    <recommendedName>
        <fullName evidence="1">N-acetyltransferase domain-containing protein</fullName>
    </recommendedName>
</protein>
<evidence type="ECO:0000313" key="3">
    <source>
        <dbReference type="Proteomes" id="UP001499863"/>
    </source>
</evidence>
<dbReference type="RefSeq" id="WP_344325012.1">
    <property type="nucleotide sequence ID" value="NZ_BAAAKJ010000023.1"/>
</dbReference>
<dbReference type="Pfam" id="PF00583">
    <property type="entry name" value="Acetyltransf_1"/>
    <property type="match status" value="1"/>
</dbReference>
<dbReference type="SUPFAM" id="SSF55729">
    <property type="entry name" value="Acyl-CoA N-acyltransferases (Nat)"/>
    <property type="match status" value="1"/>
</dbReference>
<proteinExistence type="predicted"/>
<dbReference type="Gene3D" id="3.40.630.30">
    <property type="match status" value="1"/>
</dbReference>
<accession>A0ABP4IC21</accession>
<dbReference type="InterPro" id="IPR016181">
    <property type="entry name" value="Acyl_CoA_acyltransferase"/>
</dbReference>
<keyword evidence="3" id="KW-1185">Reference proteome</keyword>
<dbReference type="InterPro" id="IPR000182">
    <property type="entry name" value="GNAT_dom"/>
</dbReference>
<comment type="caution">
    <text evidence="2">The sequence shown here is derived from an EMBL/GenBank/DDBJ whole genome shotgun (WGS) entry which is preliminary data.</text>
</comment>